<dbReference type="InterPro" id="IPR000084">
    <property type="entry name" value="PE-PGRS_N"/>
</dbReference>
<gene>
    <name evidence="3" type="ORF">PT015_11085</name>
</gene>
<dbReference type="SUPFAM" id="SSF140459">
    <property type="entry name" value="PE/PPE dimer-like"/>
    <property type="match status" value="1"/>
</dbReference>
<proteinExistence type="predicted"/>
<dbReference type="Pfam" id="PF00934">
    <property type="entry name" value="PE"/>
    <property type="match status" value="1"/>
</dbReference>
<dbReference type="InterPro" id="IPR038332">
    <property type="entry name" value="PPE_sf"/>
</dbReference>
<feature type="domain" description="PPE family C-terminal" evidence="2">
    <location>
        <begin position="185"/>
        <end position="265"/>
    </location>
</feature>
<organism evidence="3 4">
    <name type="scientific">Candidatus Mycobacterium wuenschmannii</name>
    <dbReference type="NCBI Taxonomy" id="3027808"/>
    <lineage>
        <taxon>Bacteria</taxon>
        <taxon>Bacillati</taxon>
        <taxon>Actinomycetota</taxon>
        <taxon>Actinomycetes</taxon>
        <taxon>Mycobacteriales</taxon>
        <taxon>Mycobacteriaceae</taxon>
        <taxon>Mycobacterium</taxon>
    </lineage>
</organism>
<dbReference type="Proteomes" id="UP001236585">
    <property type="component" value="Chromosome"/>
</dbReference>
<reference evidence="3 4" key="1">
    <citation type="journal article" date="2023" name="Microbiol. Resour. Announc.">
        <title>Complete Genome Sequence of Mycobacterium wuenschmanii, a novel Nontuberculous Mycobacterium Isolated from a captive population of Amazon Milk Frogs.</title>
        <authorList>
            <person name="Hicks J."/>
            <person name="Zeineldin M."/>
            <person name="Ward H."/>
            <person name="Wuenschmann A."/>
            <person name="Camp P."/>
            <person name="Farrell D."/>
            <person name="Lehman K."/>
            <person name="Thacker T."/>
            <person name="Cuthbert E."/>
        </authorList>
    </citation>
    <scope>NUCLEOTIDE SEQUENCE [LARGE SCALE GENOMIC DNA]</scope>
    <source>
        <strain evidence="3 4">Wuenschmanii</strain>
    </source>
</reference>
<evidence type="ECO:0000259" key="2">
    <source>
        <dbReference type="Pfam" id="PF12484"/>
    </source>
</evidence>
<name>A0ABY8W224_9MYCO</name>
<evidence type="ECO:0000259" key="1">
    <source>
        <dbReference type="Pfam" id="PF00934"/>
    </source>
</evidence>
<feature type="domain" description="PE" evidence="1">
    <location>
        <begin position="4"/>
        <end position="94"/>
    </location>
</feature>
<dbReference type="InterPro" id="IPR022171">
    <property type="entry name" value="PPE_C"/>
</dbReference>
<protein>
    <submittedName>
        <fullName evidence="3">PE domain-containing protein</fullName>
    </submittedName>
</protein>
<accession>A0ABY8W224</accession>
<dbReference type="EMBL" id="CP126981">
    <property type="protein sequence ID" value="WIM89915.1"/>
    <property type="molecule type" value="Genomic_DNA"/>
</dbReference>
<evidence type="ECO:0000313" key="4">
    <source>
        <dbReference type="Proteomes" id="UP001236585"/>
    </source>
</evidence>
<sequence>MSYVTTNPEALEFAAGKLEGIGTALAAQNAASAASTATVAPAAADEVSALQATQFSAYGNLYQQVSEQATAIHQAFVQMLGTSAGSYGVTEAANSAATGAADPGGFDLFGQLTQFGQFGFVPGLLTNTGLGVIAGGQNFGAAASDFIPLANQSSGGGTTLVGDPAPPAPTPAVGAAAAPTAPVLASMSQSPTVGGLSVPPSWAGGGAPPSTTPLKLTGAGWTAPAPHTPQVSTVPGGVPSVATGGRTSGLGAPRYGIKPRVMPRPTVV</sequence>
<evidence type="ECO:0000313" key="3">
    <source>
        <dbReference type="EMBL" id="WIM89915.1"/>
    </source>
</evidence>
<dbReference type="RefSeq" id="WP_285190663.1">
    <property type="nucleotide sequence ID" value="NZ_CP126981.1"/>
</dbReference>
<dbReference type="Gene3D" id="1.10.287.850">
    <property type="entry name" value="HP0062-like domain"/>
    <property type="match status" value="1"/>
</dbReference>
<dbReference type="Pfam" id="PF12484">
    <property type="entry name" value="PPE-SVP"/>
    <property type="match status" value="1"/>
</dbReference>
<keyword evidence="4" id="KW-1185">Reference proteome</keyword>